<dbReference type="RefSeq" id="WP_106480051.1">
    <property type="nucleotide sequence ID" value="NZ_CP032819.1"/>
</dbReference>
<dbReference type="OrthoDB" id="1342667at2"/>
<dbReference type="KEGG" id="buy:D8S85_06830"/>
<dbReference type="EMBL" id="CP032819">
    <property type="protein sequence ID" value="AZS29304.1"/>
    <property type="molecule type" value="Genomic_DNA"/>
</dbReference>
<name>A0A3Q9IMZ0_9BACT</name>
<sequence length="381" mass="43961">MELKKIIESKSFSFDYDRYARNLDFPTSLVVYLETVFSPNLNRVIQKNLPTIEKIYADAGKTFVYLPALLLEMTDLLPYFKPLAVIDETVTSQNITPIVTTKLFAELNISTDCQGGMLLTRTGNGNTMTLTPLMVKGFTMKAFLIEHASLSKIWDNRKYSTVLTDDRWPDMDDTPSKDPELHFNEDIARIVSEIDERIRYLKEKGLFHLLSETIAPMLLPQLSRLHITDDYRIFLPDYRNMEIKMNPLSKTVYFLFLCNPWGISLNSLSYYHCELTEIYRLVSGRSNLDDMAESIRRLADPSDNSIYEKCSRIKRAFLQDLSDDIAKNYYVFGEINEPKRISLSRSLVEIPDALKNISNDQRITRQNMDIISALIKGIPNI</sequence>
<dbReference type="AlphaFoldDB" id="A0A3Q9IMZ0"/>
<proteinExistence type="predicted"/>
<reference evidence="1 2" key="1">
    <citation type="submission" date="2018-10" db="EMBL/GenBank/DDBJ databases">
        <title>Butyricimonas faecalis sp. nov., isolated from human faeces and emended description of the genus Butyricimonas.</title>
        <authorList>
            <person name="Le Roy T."/>
            <person name="Van der Smissen P."/>
            <person name="Paquot A."/>
            <person name="Delzenne N."/>
            <person name="Muccioli G."/>
            <person name="Collet J.-F."/>
            <person name="Cani P.D."/>
        </authorList>
    </citation>
    <scope>NUCLEOTIDE SEQUENCE [LARGE SCALE GENOMIC DNA]</scope>
    <source>
        <strain evidence="1 2">H184</strain>
    </source>
</reference>
<accession>A0A3Q9IMZ0</accession>
<keyword evidence="2" id="KW-1185">Reference proteome</keyword>
<dbReference type="Proteomes" id="UP000270673">
    <property type="component" value="Chromosome"/>
</dbReference>
<gene>
    <name evidence="1" type="ORF">D8S85_06830</name>
</gene>
<organism evidence="1 2">
    <name type="scientific">Butyricimonas faecalis</name>
    <dbReference type="NCBI Taxonomy" id="2093856"/>
    <lineage>
        <taxon>Bacteria</taxon>
        <taxon>Pseudomonadati</taxon>
        <taxon>Bacteroidota</taxon>
        <taxon>Bacteroidia</taxon>
        <taxon>Bacteroidales</taxon>
        <taxon>Odoribacteraceae</taxon>
        <taxon>Butyricimonas</taxon>
    </lineage>
</organism>
<evidence type="ECO:0000313" key="1">
    <source>
        <dbReference type="EMBL" id="AZS29304.1"/>
    </source>
</evidence>
<evidence type="ECO:0000313" key="2">
    <source>
        <dbReference type="Proteomes" id="UP000270673"/>
    </source>
</evidence>
<protein>
    <submittedName>
        <fullName evidence="1">Uncharacterized protein</fullName>
    </submittedName>
</protein>